<dbReference type="GO" id="GO:0008270">
    <property type="term" value="F:zinc ion binding"/>
    <property type="evidence" value="ECO:0007669"/>
    <property type="project" value="UniProtKB-KW"/>
</dbReference>
<keyword evidence="1" id="KW-0863">Zinc-finger</keyword>
<name>A0A6A6VFA1_9PLEO</name>
<dbReference type="AlphaFoldDB" id="A0A6A6VFA1"/>
<evidence type="ECO:0000259" key="3">
    <source>
        <dbReference type="PROSITE" id="PS50089"/>
    </source>
</evidence>
<dbReference type="SUPFAM" id="SSF57850">
    <property type="entry name" value="RING/U-box"/>
    <property type="match status" value="1"/>
</dbReference>
<keyword evidence="5" id="KW-1185">Reference proteome</keyword>
<dbReference type="OrthoDB" id="8062037at2759"/>
<keyword evidence="1" id="KW-0862">Zinc</keyword>
<dbReference type="InterPro" id="IPR013083">
    <property type="entry name" value="Znf_RING/FYVE/PHD"/>
</dbReference>
<dbReference type="GO" id="GO:0061630">
    <property type="term" value="F:ubiquitin protein ligase activity"/>
    <property type="evidence" value="ECO:0007669"/>
    <property type="project" value="InterPro"/>
</dbReference>
<organism evidence="4 5">
    <name type="scientific">Sporormia fimetaria CBS 119925</name>
    <dbReference type="NCBI Taxonomy" id="1340428"/>
    <lineage>
        <taxon>Eukaryota</taxon>
        <taxon>Fungi</taxon>
        <taxon>Dikarya</taxon>
        <taxon>Ascomycota</taxon>
        <taxon>Pezizomycotina</taxon>
        <taxon>Dothideomycetes</taxon>
        <taxon>Pleosporomycetidae</taxon>
        <taxon>Pleosporales</taxon>
        <taxon>Sporormiaceae</taxon>
        <taxon>Sporormia</taxon>
    </lineage>
</organism>
<dbReference type="EMBL" id="MU006569">
    <property type="protein sequence ID" value="KAF2748459.1"/>
    <property type="molecule type" value="Genomic_DNA"/>
</dbReference>
<dbReference type="PROSITE" id="PS50089">
    <property type="entry name" value="ZF_RING_2"/>
    <property type="match status" value="1"/>
</dbReference>
<dbReference type="PANTHER" id="PTHR21540:SF0">
    <property type="entry name" value="PHD FAMILY PROTEIN"/>
    <property type="match status" value="1"/>
</dbReference>
<evidence type="ECO:0000313" key="4">
    <source>
        <dbReference type="EMBL" id="KAF2748459.1"/>
    </source>
</evidence>
<sequence length="204" mass="22862">MPSWKRFKNFLRRIFKKRRDPPPAPPPPPPPPPPRTPSLAASPFSTPSLRNTPRPPPSPPSPTTSSSLSPRPFSSSSSSFDSDIQSVRFSRQRLAAYRDRAMSILEKAHDECSNTHVPRRHLTTEECYICRDESLLSSCELPEVVWCKAGCGRSVHKTCFQAWRMVPRGRADEVTCPMCRAEWGRGCGCDRMAPERKGKGTVGE</sequence>
<feature type="compositionally biased region" description="Low complexity" evidence="2">
    <location>
        <begin position="63"/>
        <end position="81"/>
    </location>
</feature>
<feature type="region of interest" description="Disordered" evidence="2">
    <location>
        <begin position="1"/>
        <end position="81"/>
    </location>
</feature>
<feature type="domain" description="RING-type" evidence="3">
    <location>
        <begin position="127"/>
        <end position="180"/>
    </location>
</feature>
<dbReference type="Proteomes" id="UP000799440">
    <property type="component" value="Unassembled WGS sequence"/>
</dbReference>
<protein>
    <recommendedName>
        <fullName evidence="3">RING-type domain-containing protein</fullName>
    </recommendedName>
</protein>
<proteinExistence type="predicted"/>
<dbReference type="InterPro" id="IPR039903">
    <property type="entry name" value="Zswim2"/>
</dbReference>
<evidence type="ECO:0000256" key="1">
    <source>
        <dbReference type="PROSITE-ProRule" id="PRU00175"/>
    </source>
</evidence>
<feature type="compositionally biased region" description="Pro residues" evidence="2">
    <location>
        <begin position="53"/>
        <end position="62"/>
    </location>
</feature>
<dbReference type="Gene3D" id="3.30.40.10">
    <property type="entry name" value="Zinc/RING finger domain, C3HC4 (zinc finger)"/>
    <property type="match status" value="1"/>
</dbReference>
<reference evidence="4" key="1">
    <citation type="journal article" date="2020" name="Stud. Mycol.">
        <title>101 Dothideomycetes genomes: a test case for predicting lifestyles and emergence of pathogens.</title>
        <authorList>
            <person name="Haridas S."/>
            <person name="Albert R."/>
            <person name="Binder M."/>
            <person name="Bloem J."/>
            <person name="Labutti K."/>
            <person name="Salamov A."/>
            <person name="Andreopoulos B."/>
            <person name="Baker S."/>
            <person name="Barry K."/>
            <person name="Bills G."/>
            <person name="Bluhm B."/>
            <person name="Cannon C."/>
            <person name="Castanera R."/>
            <person name="Culley D."/>
            <person name="Daum C."/>
            <person name="Ezra D."/>
            <person name="Gonzalez J."/>
            <person name="Henrissat B."/>
            <person name="Kuo A."/>
            <person name="Liang C."/>
            <person name="Lipzen A."/>
            <person name="Lutzoni F."/>
            <person name="Magnuson J."/>
            <person name="Mondo S."/>
            <person name="Nolan M."/>
            <person name="Ohm R."/>
            <person name="Pangilinan J."/>
            <person name="Park H.-J."/>
            <person name="Ramirez L."/>
            <person name="Alfaro M."/>
            <person name="Sun H."/>
            <person name="Tritt A."/>
            <person name="Yoshinaga Y."/>
            <person name="Zwiers L.-H."/>
            <person name="Turgeon B."/>
            <person name="Goodwin S."/>
            <person name="Spatafora J."/>
            <person name="Crous P."/>
            <person name="Grigoriev I."/>
        </authorList>
    </citation>
    <scope>NUCLEOTIDE SEQUENCE</scope>
    <source>
        <strain evidence="4">CBS 119925</strain>
    </source>
</reference>
<dbReference type="InterPro" id="IPR001841">
    <property type="entry name" value="Znf_RING"/>
</dbReference>
<feature type="compositionally biased region" description="Basic residues" evidence="2">
    <location>
        <begin position="1"/>
        <end position="19"/>
    </location>
</feature>
<keyword evidence="1" id="KW-0479">Metal-binding</keyword>
<evidence type="ECO:0000313" key="5">
    <source>
        <dbReference type="Proteomes" id="UP000799440"/>
    </source>
</evidence>
<feature type="compositionally biased region" description="Pro residues" evidence="2">
    <location>
        <begin position="22"/>
        <end position="36"/>
    </location>
</feature>
<dbReference type="SUPFAM" id="SSF101447">
    <property type="entry name" value="Formin homology 2 domain (FH2 domain)"/>
    <property type="match status" value="1"/>
</dbReference>
<accession>A0A6A6VFA1</accession>
<gene>
    <name evidence="4" type="ORF">M011DRAFT_476469</name>
</gene>
<dbReference type="PANTHER" id="PTHR21540">
    <property type="entry name" value="RING FINGER AND SWIM DOMAIN-CONTAINING PROTEIN 2"/>
    <property type="match status" value="1"/>
</dbReference>
<evidence type="ECO:0000256" key="2">
    <source>
        <dbReference type="SAM" id="MobiDB-lite"/>
    </source>
</evidence>